<dbReference type="AlphaFoldDB" id="A0AAR2JM54"/>
<comment type="similarity">
    <text evidence="1">Belongs to the IFI44 family.</text>
</comment>
<sequence>MASIASSLGDEKEKSLQSLFSQPVRFHLLYKSSHHGAQLSTLLSSFDTSGKFVLVVFLQTGEVRGGFTSRSLKVGRKFDDEEAFVFEVNRRSKRFPALRSAKAVEVHFTDSGQAIGFGQQAGYKGSVFGQPLLFSLPGAVALRWMLVCFRLDVGDLLPSPWREVSWTDWQSLRQNFASYKLVLETLPRVRALLLGPVGSGKSSLVNSIRSTIYRRIVHLPNVGTATGNWNFLSLLFSVTQLKSYDIRAEKGGSPSALSLCDVMAIGDEDFAGLSYSDTLDIIKGHVPEGYKFQSDFPINDKINGYRAAPTLKDQIHCVLFVLDAAKVTSYSSSLRTSLRRLHTTVSDLGKRVYSVHVPLKKAAQLVGLPLSYVLPVKNYISQLSVDLNTDILLLNVVNSILQAVDDTLEDEYPGVITGPLPKEQLLTHRTEFPTL</sequence>
<reference evidence="3" key="3">
    <citation type="submission" date="2025-09" db="UniProtKB">
        <authorList>
            <consortium name="Ensembl"/>
        </authorList>
    </citation>
    <scope>IDENTIFICATION</scope>
</reference>
<evidence type="ECO:0000313" key="3">
    <source>
        <dbReference type="Ensembl" id="ENSPNAP00000053113.1"/>
    </source>
</evidence>
<dbReference type="PANTHER" id="PTHR14241:SF28">
    <property type="entry name" value="INTERFERON-INDUCED PROTEIN 44-LIKE"/>
    <property type="match status" value="1"/>
</dbReference>
<dbReference type="InterPro" id="IPR006571">
    <property type="entry name" value="TLDc_dom"/>
</dbReference>
<dbReference type="Proteomes" id="UP001501920">
    <property type="component" value="Chromosome 4"/>
</dbReference>
<accession>A0AAR2JM54</accession>
<evidence type="ECO:0000259" key="2">
    <source>
        <dbReference type="Pfam" id="PF07534"/>
    </source>
</evidence>
<dbReference type="PANTHER" id="PTHR14241">
    <property type="entry name" value="INTERFERON-INDUCED PROTEIN 44"/>
    <property type="match status" value="1"/>
</dbReference>
<dbReference type="Gene3D" id="3.40.50.300">
    <property type="entry name" value="P-loop containing nucleotide triphosphate hydrolases"/>
    <property type="match status" value="1"/>
</dbReference>
<reference evidence="3 4" key="1">
    <citation type="submission" date="2020-10" db="EMBL/GenBank/DDBJ databases">
        <title>Pygocentrus nattereri (red-bellied piranha) genome, fPygNat1, primary haplotype.</title>
        <authorList>
            <person name="Myers G."/>
            <person name="Meyer A."/>
            <person name="Karagic N."/>
            <person name="Pippel M."/>
            <person name="Winkler S."/>
            <person name="Tracey A."/>
            <person name="Wood J."/>
            <person name="Formenti G."/>
            <person name="Howe K."/>
            <person name="Fedrigo O."/>
            <person name="Jarvis E.D."/>
        </authorList>
    </citation>
    <scope>NUCLEOTIDE SEQUENCE [LARGE SCALE GENOMIC DNA]</scope>
</reference>
<dbReference type="SUPFAM" id="SSF52540">
    <property type="entry name" value="P-loop containing nucleoside triphosphate hydrolases"/>
    <property type="match status" value="1"/>
</dbReference>
<dbReference type="Ensembl" id="ENSPNAT00000087749.1">
    <property type="protein sequence ID" value="ENSPNAP00000053113.1"/>
    <property type="gene ID" value="ENSPNAG00000015874.2"/>
</dbReference>
<keyword evidence="4" id="KW-1185">Reference proteome</keyword>
<dbReference type="GO" id="GO:0006955">
    <property type="term" value="P:immune response"/>
    <property type="evidence" value="ECO:0007669"/>
    <property type="project" value="TreeGrafter"/>
</dbReference>
<feature type="domain" description="TLDc" evidence="2">
    <location>
        <begin position="23"/>
        <end position="122"/>
    </location>
</feature>
<dbReference type="GeneTree" id="ENSGT00940000165866"/>
<name>A0AAR2JM54_PYGNA</name>
<reference evidence="3" key="2">
    <citation type="submission" date="2025-08" db="UniProtKB">
        <authorList>
            <consortium name="Ensembl"/>
        </authorList>
    </citation>
    <scope>IDENTIFICATION</scope>
</reference>
<dbReference type="InterPro" id="IPR027417">
    <property type="entry name" value="P-loop_NTPase"/>
</dbReference>
<dbReference type="Pfam" id="PF07534">
    <property type="entry name" value="TLD"/>
    <property type="match status" value="1"/>
</dbReference>
<proteinExistence type="inferred from homology"/>
<organism evidence="3 4">
    <name type="scientific">Pygocentrus nattereri</name>
    <name type="common">Red-bellied piranha</name>
    <dbReference type="NCBI Taxonomy" id="42514"/>
    <lineage>
        <taxon>Eukaryota</taxon>
        <taxon>Metazoa</taxon>
        <taxon>Chordata</taxon>
        <taxon>Craniata</taxon>
        <taxon>Vertebrata</taxon>
        <taxon>Euteleostomi</taxon>
        <taxon>Actinopterygii</taxon>
        <taxon>Neopterygii</taxon>
        <taxon>Teleostei</taxon>
        <taxon>Ostariophysi</taxon>
        <taxon>Characiformes</taxon>
        <taxon>Characoidei</taxon>
        <taxon>Pygocentrus</taxon>
    </lineage>
</organism>
<protein>
    <recommendedName>
        <fullName evidence="2">TLDc domain-containing protein</fullName>
    </recommendedName>
</protein>
<evidence type="ECO:0000256" key="1">
    <source>
        <dbReference type="ARBA" id="ARBA00009243"/>
    </source>
</evidence>
<evidence type="ECO:0000313" key="4">
    <source>
        <dbReference type="Proteomes" id="UP001501920"/>
    </source>
</evidence>